<accession>A0ABP5ZAM3</accession>
<evidence type="ECO:0000313" key="3">
    <source>
        <dbReference type="Proteomes" id="UP001501358"/>
    </source>
</evidence>
<gene>
    <name evidence="2" type="ORF">GCM10010406_34710</name>
</gene>
<dbReference type="EMBL" id="BAAATA010000020">
    <property type="protein sequence ID" value="GAA2495537.1"/>
    <property type="molecule type" value="Genomic_DNA"/>
</dbReference>
<keyword evidence="3" id="KW-1185">Reference proteome</keyword>
<protein>
    <submittedName>
        <fullName evidence="2">Uncharacterized protein</fullName>
    </submittedName>
</protein>
<dbReference type="RefSeq" id="WP_344384110.1">
    <property type="nucleotide sequence ID" value="NZ_BAAATA010000020.1"/>
</dbReference>
<feature type="compositionally biased region" description="Gly residues" evidence="1">
    <location>
        <begin position="143"/>
        <end position="163"/>
    </location>
</feature>
<organism evidence="2 3">
    <name type="scientific">Streptomyces thermolineatus</name>
    <dbReference type="NCBI Taxonomy" id="44033"/>
    <lineage>
        <taxon>Bacteria</taxon>
        <taxon>Bacillati</taxon>
        <taxon>Actinomycetota</taxon>
        <taxon>Actinomycetes</taxon>
        <taxon>Kitasatosporales</taxon>
        <taxon>Streptomycetaceae</taxon>
        <taxon>Streptomyces</taxon>
    </lineage>
</organism>
<sequence>MSDPMSVLAMAGATTIVAAMATSAWDVTRSRAAELFRRRGADEPATVGAQLDGDASLVVDDPDPQAAREDLVRPWARRLAALLHDHPEAGEDLRLLVEDAAADLPPGAQNWVQHVTAHAGGTAFGAQGPGSSVHVHLPSAPGAGSGPDSGACGGPTGGAGRPG</sequence>
<name>A0ABP5ZAM3_9ACTN</name>
<proteinExistence type="predicted"/>
<reference evidence="3" key="1">
    <citation type="journal article" date="2019" name="Int. J. Syst. Evol. Microbiol.">
        <title>The Global Catalogue of Microorganisms (GCM) 10K type strain sequencing project: providing services to taxonomists for standard genome sequencing and annotation.</title>
        <authorList>
            <consortium name="The Broad Institute Genomics Platform"/>
            <consortium name="The Broad Institute Genome Sequencing Center for Infectious Disease"/>
            <person name="Wu L."/>
            <person name="Ma J."/>
        </authorList>
    </citation>
    <scope>NUCLEOTIDE SEQUENCE [LARGE SCALE GENOMIC DNA]</scope>
    <source>
        <strain evidence="3">JCM 6307</strain>
    </source>
</reference>
<feature type="region of interest" description="Disordered" evidence="1">
    <location>
        <begin position="122"/>
        <end position="163"/>
    </location>
</feature>
<dbReference type="Proteomes" id="UP001501358">
    <property type="component" value="Unassembled WGS sequence"/>
</dbReference>
<comment type="caution">
    <text evidence="2">The sequence shown here is derived from an EMBL/GenBank/DDBJ whole genome shotgun (WGS) entry which is preliminary data.</text>
</comment>
<evidence type="ECO:0000256" key="1">
    <source>
        <dbReference type="SAM" id="MobiDB-lite"/>
    </source>
</evidence>
<evidence type="ECO:0000313" key="2">
    <source>
        <dbReference type="EMBL" id="GAA2495537.1"/>
    </source>
</evidence>